<dbReference type="RefSeq" id="WP_179406728.1">
    <property type="nucleotide sequence ID" value="NZ_BMGF01000006.1"/>
</dbReference>
<evidence type="ECO:0000313" key="7">
    <source>
        <dbReference type="Proteomes" id="UP000522081"/>
    </source>
</evidence>
<reference evidence="6 7" key="1">
    <citation type="submission" date="2020-07" db="EMBL/GenBank/DDBJ databases">
        <title>Genomic Encyclopedia of Type Strains, Phase IV (KMG-IV): sequencing the most valuable type-strain genomes for metagenomic binning, comparative biology and taxonomic classification.</title>
        <authorList>
            <person name="Goeker M."/>
        </authorList>
    </citation>
    <scope>NUCLEOTIDE SEQUENCE [LARGE SCALE GENOMIC DNA]</scope>
    <source>
        <strain evidence="6 7">DSM 29043</strain>
    </source>
</reference>
<feature type="chain" id="PRO_5031597198" evidence="3">
    <location>
        <begin position="24"/>
        <end position="576"/>
    </location>
</feature>
<dbReference type="Pfam" id="PF00149">
    <property type="entry name" value="Metallophos"/>
    <property type="match status" value="1"/>
</dbReference>
<evidence type="ECO:0000256" key="3">
    <source>
        <dbReference type="RuleBase" id="RU362119"/>
    </source>
</evidence>
<evidence type="ECO:0000259" key="4">
    <source>
        <dbReference type="Pfam" id="PF00149"/>
    </source>
</evidence>
<evidence type="ECO:0000313" key="6">
    <source>
        <dbReference type="EMBL" id="NYH94776.1"/>
    </source>
</evidence>
<keyword evidence="3 6" id="KW-0378">Hydrolase</keyword>
<dbReference type="GO" id="GO:0030288">
    <property type="term" value="C:outer membrane-bounded periplasmic space"/>
    <property type="evidence" value="ECO:0007669"/>
    <property type="project" value="TreeGrafter"/>
</dbReference>
<dbReference type="InterPro" id="IPR004843">
    <property type="entry name" value="Calcineurin-like_PHP"/>
</dbReference>
<dbReference type="GO" id="GO:0000166">
    <property type="term" value="F:nucleotide binding"/>
    <property type="evidence" value="ECO:0007669"/>
    <property type="project" value="UniProtKB-KW"/>
</dbReference>
<dbReference type="InterPro" id="IPR029052">
    <property type="entry name" value="Metallo-depent_PP-like"/>
</dbReference>
<proteinExistence type="inferred from homology"/>
<feature type="domain" description="Calcineurin-like phosphoesterase" evidence="4">
    <location>
        <begin position="33"/>
        <end position="287"/>
    </location>
</feature>
<evidence type="ECO:0000259" key="5">
    <source>
        <dbReference type="Pfam" id="PF02872"/>
    </source>
</evidence>
<dbReference type="EMBL" id="JACBZF010000002">
    <property type="protein sequence ID" value="NYH94776.1"/>
    <property type="molecule type" value="Genomic_DNA"/>
</dbReference>
<gene>
    <name evidence="6" type="ORF">FHS75_001095</name>
</gene>
<organism evidence="6 7">
    <name type="scientific">Novosphingobium marinum</name>
    <dbReference type="NCBI Taxonomy" id="1514948"/>
    <lineage>
        <taxon>Bacteria</taxon>
        <taxon>Pseudomonadati</taxon>
        <taxon>Pseudomonadota</taxon>
        <taxon>Alphaproteobacteria</taxon>
        <taxon>Sphingomonadales</taxon>
        <taxon>Sphingomonadaceae</taxon>
        <taxon>Novosphingobium</taxon>
    </lineage>
</organism>
<evidence type="ECO:0000256" key="2">
    <source>
        <dbReference type="ARBA" id="ARBA00022729"/>
    </source>
</evidence>
<dbReference type="Gene3D" id="3.60.21.10">
    <property type="match status" value="1"/>
</dbReference>
<accession>A0A7Z0BSD0</accession>
<feature type="signal peptide" evidence="3">
    <location>
        <begin position="1"/>
        <end position="23"/>
    </location>
</feature>
<dbReference type="Proteomes" id="UP000522081">
    <property type="component" value="Unassembled WGS sequence"/>
</dbReference>
<sequence length="576" mass="59889">MTRILAALLPLAIAACATPQASAPAPQTVTVGIVAINDFHGNLEPPKMAVPVPDGSGGTTYVPAGGAAWLASAIDMVAARHRYSTVVSAGDLISASPLASSLFLDEPTVGAMNRIGLEFNAVGNHEFDRGREELLRMQAGGCEAHTQRRPCAVEEFAGADFAFLSASTYTGDGSSLFPATGTKTFETPAGQIKLGFIGLTLESTPLLVSPEGIAGLTFGDEAEAINRAVPVLESEGADAIVVLIHQGAEQGENPDPNDCEGLSGALLEILGRLDPGVDVVVSGHTHQAYVCDYGTIDPARPLLLTSAGSYGRLVTDIALTIDPAADQVVAARAENVIVQSPGYATSRGETPATDAFARFEPRADIAAYVARYVDAAAEYAKRPVGRIGGGALRMWGEGPNTGGRLGLLIADAQLAATRDAGAQVAFMNTGGIRADLEPTADGRLTFGQIYAVQPFGNTLVTRTFSGAQLETLLEQGLAMADPKFLVPSQGFAYRYDLSRPAGERLVSMTLDGKPVDPQATYRVTMNSFLAQGGDGYAVFTDGTDAVTGGLDLEALEAWLDGEAPRPVPSAPRITAN</sequence>
<dbReference type="AlphaFoldDB" id="A0A7Z0BSD0"/>
<keyword evidence="2 3" id="KW-0732">Signal</keyword>
<keyword evidence="7" id="KW-1185">Reference proteome</keyword>
<dbReference type="InterPro" id="IPR006146">
    <property type="entry name" value="5'-Nucleotdase_CS"/>
</dbReference>
<dbReference type="GO" id="GO:0009166">
    <property type="term" value="P:nucleotide catabolic process"/>
    <property type="evidence" value="ECO:0007669"/>
    <property type="project" value="InterPro"/>
</dbReference>
<name>A0A7Z0BSD0_9SPHN</name>
<dbReference type="InterPro" id="IPR006179">
    <property type="entry name" value="5_nucleotidase/apyrase"/>
</dbReference>
<protein>
    <submittedName>
        <fullName evidence="6">5'-nucleotidase</fullName>
        <ecNumber evidence="6">3.1.3.5</ecNumber>
    </submittedName>
</protein>
<dbReference type="PANTHER" id="PTHR11575:SF24">
    <property type="entry name" value="5'-NUCLEOTIDASE"/>
    <property type="match status" value="1"/>
</dbReference>
<dbReference type="PROSITE" id="PS51257">
    <property type="entry name" value="PROKAR_LIPOPROTEIN"/>
    <property type="match status" value="1"/>
</dbReference>
<dbReference type="InterPro" id="IPR036907">
    <property type="entry name" value="5'-Nucleotdase_C_sf"/>
</dbReference>
<keyword evidence="3" id="KW-0547">Nucleotide-binding</keyword>
<dbReference type="PROSITE" id="PS00785">
    <property type="entry name" value="5_NUCLEOTIDASE_1"/>
    <property type="match status" value="1"/>
</dbReference>
<dbReference type="PRINTS" id="PR01607">
    <property type="entry name" value="APYRASEFAMLY"/>
</dbReference>
<dbReference type="GO" id="GO:0046872">
    <property type="term" value="F:metal ion binding"/>
    <property type="evidence" value="ECO:0007669"/>
    <property type="project" value="InterPro"/>
</dbReference>
<dbReference type="EC" id="3.1.3.5" evidence="6"/>
<dbReference type="GO" id="GO:0008253">
    <property type="term" value="F:5'-nucleotidase activity"/>
    <property type="evidence" value="ECO:0007669"/>
    <property type="project" value="UniProtKB-EC"/>
</dbReference>
<dbReference type="Gene3D" id="3.90.780.10">
    <property type="entry name" value="5'-Nucleotidase, C-terminal domain"/>
    <property type="match status" value="1"/>
</dbReference>
<dbReference type="InterPro" id="IPR008334">
    <property type="entry name" value="5'-Nucleotdase_C"/>
</dbReference>
<feature type="domain" description="5'-Nucleotidase C-terminal" evidence="5">
    <location>
        <begin position="403"/>
        <end position="540"/>
    </location>
</feature>
<dbReference type="SUPFAM" id="SSF56300">
    <property type="entry name" value="Metallo-dependent phosphatases"/>
    <property type="match status" value="1"/>
</dbReference>
<dbReference type="Pfam" id="PF02872">
    <property type="entry name" value="5_nucleotid_C"/>
    <property type="match status" value="1"/>
</dbReference>
<dbReference type="SUPFAM" id="SSF55816">
    <property type="entry name" value="5'-nucleotidase (syn. UDP-sugar hydrolase), C-terminal domain"/>
    <property type="match status" value="1"/>
</dbReference>
<dbReference type="GO" id="GO:0008768">
    <property type="term" value="F:UDP-sugar diphosphatase activity"/>
    <property type="evidence" value="ECO:0007669"/>
    <property type="project" value="TreeGrafter"/>
</dbReference>
<comment type="caution">
    <text evidence="6">The sequence shown here is derived from an EMBL/GenBank/DDBJ whole genome shotgun (WGS) entry which is preliminary data.</text>
</comment>
<evidence type="ECO:0000256" key="1">
    <source>
        <dbReference type="ARBA" id="ARBA00006654"/>
    </source>
</evidence>
<dbReference type="PANTHER" id="PTHR11575">
    <property type="entry name" value="5'-NUCLEOTIDASE-RELATED"/>
    <property type="match status" value="1"/>
</dbReference>
<comment type="similarity">
    <text evidence="1 3">Belongs to the 5'-nucleotidase family.</text>
</comment>